<comment type="caution">
    <text evidence="2">The sequence shown here is derived from an EMBL/GenBank/DDBJ whole genome shotgun (WGS) entry which is preliminary data.</text>
</comment>
<accession>A0A9P4PRK1</accession>
<evidence type="ECO:0000313" key="3">
    <source>
        <dbReference type="Proteomes" id="UP000799764"/>
    </source>
</evidence>
<name>A0A9P4PRK1_9PLEO</name>
<feature type="region of interest" description="Disordered" evidence="1">
    <location>
        <begin position="1"/>
        <end position="35"/>
    </location>
</feature>
<dbReference type="EMBL" id="MU001495">
    <property type="protein sequence ID" value="KAF2448907.1"/>
    <property type="molecule type" value="Genomic_DNA"/>
</dbReference>
<evidence type="ECO:0000256" key="1">
    <source>
        <dbReference type="SAM" id="MobiDB-lite"/>
    </source>
</evidence>
<dbReference type="Proteomes" id="UP000799764">
    <property type="component" value="Unassembled WGS sequence"/>
</dbReference>
<evidence type="ECO:0000313" key="2">
    <source>
        <dbReference type="EMBL" id="KAF2448907.1"/>
    </source>
</evidence>
<protein>
    <submittedName>
        <fullName evidence="2">Uncharacterized protein</fullName>
    </submittedName>
</protein>
<sequence>MDQPSNAFSSDGTDQKANGTVSPGTNGKPPNKAASNLLGRQLNLDEVILVDKGGLSVKPLAGDAATVDLYCDTGKGMLLRKQVKDEDLKDTLNGQNDNASRHILRICLITTPGDHTQWERGNHSILDNTTQILRGAGMSSLLLNNIRSETCYWAKMGDQRFLRYDKEGHLEKFEICYQFRHGWNAPISFVHMIRTPSVTTYFCVNYPQPTFARLRSYLEDGHGNGYPDSLLDALAADVSSKKWLVDIGIRRDDLRMKENKFDEWAKTQKSNAEFKEITPELHRLSRDWVSMR</sequence>
<keyword evidence="3" id="KW-1185">Reference proteome</keyword>
<dbReference type="OrthoDB" id="5392974at2759"/>
<dbReference type="AlphaFoldDB" id="A0A9P4PRK1"/>
<proteinExistence type="predicted"/>
<organism evidence="2 3">
    <name type="scientific">Karstenula rhodostoma CBS 690.94</name>
    <dbReference type="NCBI Taxonomy" id="1392251"/>
    <lineage>
        <taxon>Eukaryota</taxon>
        <taxon>Fungi</taxon>
        <taxon>Dikarya</taxon>
        <taxon>Ascomycota</taxon>
        <taxon>Pezizomycotina</taxon>
        <taxon>Dothideomycetes</taxon>
        <taxon>Pleosporomycetidae</taxon>
        <taxon>Pleosporales</taxon>
        <taxon>Massarineae</taxon>
        <taxon>Didymosphaeriaceae</taxon>
        <taxon>Karstenula</taxon>
    </lineage>
</organism>
<reference evidence="2" key="1">
    <citation type="journal article" date="2020" name="Stud. Mycol.">
        <title>101 Dothideomycetes genomes: a test case for predicting lifestyles and emergence of pathogens.</title>
        <authorList>
            <person name="Haridas S."/>
            <person name="Albert R."/>
            <person name="Binder M."/>
            <person name="Bloem J."/>
            <person name="Labutti K."/>
            <person name="Salamov A."/>
            <person name="Andreopoulos B."/>
            <person name="Baker S."/>
            <person name="Barry K."/>
            <person name="Bills G."/>
            <person name="Bluhm B."/>
            <person name="Cannon C."/>
            <person name="Castanera R."/>
            <person name="Culley D."/>
            <person name="Daum C."/>
            <person name="Ezra D."/>
            <person name="Gonzalez J."/>
            <person name="Henrissat B."/>
            <person name="Kuo A."/>
            <person name="Liang C."/>
            <person name="Lipzen A."/>
            <person name="Lutzoni F."/>
            <person name="Magnuson J."/>
            <person name="Mondo S."/>
            <person name="Nolan M."/>
            <person name="Ohm R."/>
            <person name="Pangilinan J."/>
            <person name="Park H.-J."/>
            <person name="Ramirez L."/>
            <person name="Alfaro M."/>
            <person name="Sun H."/>
            <person name="Tritt A."/>
            <person name="Yoshinaga Y."/>
            <person name="Zwiers L.-H."/>
            <person name="Turgeon B."/>
            <person name="Goodwin S."/>
            <person name="Spatafora J."/>
            <person name="Crous P."/>
            <person name="Grigoriev I."/>
        </authorList>
    </citation>
    <scope>NUCLEOTIDE SEQUENCE</scope>
    <source>
        <strain evidence="2">CBS 690.94</strain>
    </source>
</reference>
<feature type="compositionally biased region" description="Polar residues" evidence="1">
    <location>
        <begin position="1"/>
        <end position="25"/>
    </location>
</feature>
<gene>
    <name evidence="2" type="ORF">P171DRAFT_221390</name>
</gene>